<evidence type="ECO:0000259" key="2">
    <source>
        <dbReference type="Pfam" id="PF12937"/>
    </source>
</evidence>
<dbReference type="OrthoDB" id="2447803at2759"/>
<dbReference type="PANTHER" id="PTHR16134:SF119">
    <property type="entry name" value="AT02038P-RELATED"/>
    <property type="match status" value="1"/>
</dbReference>
<sequence>MFKMRRGAQALSQTPSLFGTTTQRVLTIPELLEMIFSFSDSEDLQSSALVCKVWSEVALDIRWRNVDDLPRTLRLLAPIEQCAQGHRFCRPLEPGDWVRFMRYASRVRTLVVTPAIDKHLKGPLIFDEIGKTRTTMNLFPKLTWLTWTSEDGDRLRLSLMFMHENIKRFAVLLTPSPSYSFQIYFQEIALRMPKVTRLDLRFSFSVRDIEAGLCQLVGALPKLEDITLPKYTLTPKIIEALSRKENLGVVQFEFLKHQGGGDVADVQEWKPVLREGAFPVLYDFNVNVKLPDMLRFMNARFFPSTLRLLYVHVIEMVSPQLVRDFFLAVAEKCPHLTGLVFDYSGDPAPYVFRRAIPEDELLTWNTIRPVLKCSKLTSFQLNWASPLALSQADIEELASSWPHLEVLFLNPGPMPTAEPYPLTLHALIPFAKHCPNIRELGMYINTSDAPATPLPDPAELARLLGLTATPFPRLRHIYFGISSIADSESVALFLSQLCPLGCQVVSGVSWHDTRTIVAATPEDLQAVKILTPAIAAWYHEWVEVNHVLPLLIRLRMEEKKRRSELELEVEDLRTRYKVLEERLGMGAGALADSGCVLL</sequence>
<dbReference type="SUPFAM" id="SSF52047">
    <property type="entry name" value="RNI-like"/>
    <property type="match status" value="1"/>
</dbReference>
<gene>
    <name evidence="3" type="ORF">L227DRAFT_377981</name>
</gene>
<feature type="coiled-coil region" evidence="1">
    <location>
        <begin position="555"/>
        <end position="582"/>
    </location>
</feature>
<organism evidence="3 4">
    <name type="scientific">Lentinus tigrinus ALCF2SS1-6</name>
    <dbReference type="NCBI Taxonomy" id="1328759"/>
    <lineage>
        <taxon>Eukaryota</taxon>
        <taxon>Fungi</taxon>
        <taxon>Dikarya</taxon>
        <taxon>Basidiomycota</taxon>
        <taxon>Agaricomycotina</taxon>
        <taxon>Agaricomycetes</taxon>
        <taxon>Polyporales</taxon>
        <taxon>Polyporaceae</taxon>
        <taxon>Lentinus</taxon>
    </lineage>
</organism>
<dbReference type="EMBL" id="ML122314">
    <property type="protein sequence ID" value="RPD53877.1"/>
    <property type="molecule type" value="Genomic_DNA"/>
</dbReference>
<feature type="domain" description="F-box" evidence="2">
    <location>
        <begin position="29"/>
        <end position="66"/>
    </location>
</feature>
<dbReference type="AlphaFoldDB" id="A0A5C2RTN9"/>
<dbReference type="InterPro" id="IPR001810">
    <property type="entry name" value="F-box_dom"/>
</dbReference>
<keyword evidence="4" id="KW-1185">Reference proteome</keyword>
<evidence type="ECO:0000313" key="4">
    <source>
        <dbReference type="Proteomes" id="UP000313359"/>
    </source>
</evidence>
<accession>A0A5C2RTN9</accession>
<dbReference type="InterPro" id="IPR032675">
    <property type="entry name" value="LRR_dom_sf"/>
</dbReference>
<dbReference type="Proteomes" id="UP000313359">
    <property type="component" value="Unassembled WGS sequence"/>
</dbReference>
<dbReference type="Pfam" id="PF12937">
    <property type="entry name" value="F-box-like"/>
    <property type="match status" value="1"/>
</dbReference>
<protein>
    <recommendedName>
        <fullName evidence="2">F-box domain-containing protein</fullName>
    </recommendedName>
</protein>
<dbReference type="InterPro" id="IPR036047">
    <property type="entry name" value="F-box-like_dom_sf"/>
</dbReference>
<reference evidence="3" key="1">
    <citation type="journal article" date="2018" name="Genome Biol. Evol.">
        <title>Genomics and development of Lentinus tigrinus, a white-rot wood-decaying mushroom with dimorphic fruiting bodies.</title>
        <authorList>
            <person name="Wu B."/>
            <person name="Xu Z."/>
            <person name="Knudson A."/>
            <person name="Carlson A."/>
            <person name="Chen N."/>
            <person name="Kovaka S."/>
            <person name="LaButti K."/>
            <person name="Lipzen A."/>
            <person name="Pennachio C."/>
            <person name="Riley R."/>
            <person name="Schakwitz W."/>
            <person name="Umezawa K."/>
            <person name="Ohm R.A."/>
            <person name="Grigoriev I.V."/>
            <person name="Nagy L.G."/>
            <person name="Gibbons J."/>
            <person name="Hibbett D."/>
        </authorList>
    </citation>
    <scope>NUCLEOTIDE SEQUENCE [LARGE SCALE GENOMIC DNA]</scope>
    <source>
        <strain evidence="3">ALCF2SS1-6</strain>
    </source>
</reference>
<dbReference type="Gene3D" id="1.20.1280.50">
    <property type="match status" value="1"/>
</dbReference>
<evidence type="ECO:0000256" key="1">
    <source>
        <dbReference type="SAM" id="Coils"/>
    </source>
</evidence>
<keyword evidence="1" id="KW-0175">Coiled coil</keyword>
<dbReference type="SUPFAM" id="SSF81383">
    <property type="entry name" value="F-box domain"/>
    <property type="match status" value="1"/>
</dbReference>
<dbReference type="STRING" id="1328759.A0A5C2RTN9"/>
<name>A0A5C2RTN9_9APHY</name>
<dbReference type="Gene3D" id="3.80.10.10">
    <property type="entry name" value="Ribonuclease Inhibitor"/>
    <property type="match status" value="1"/>
</dbReference>
<proteinExistence type="predicted"/>
<evidence type="ECO:0000313" key="3">
    <source>
        <dbReference type="EMBL" id="RPD53877.1"/>
    </source>
</evidence>
<dbReference type="PANTHER" id="PTHR16134">
    <property type="entry name" value="F-BOX/TPR REPEAT PROTEIN POF3"/>
    <property type="match status" value="1"/>
</dbReference>